<dbReference type="Proteomes" id="UP001147760">
    <property type="component" value="Unassembled WGS sequence"/>
</dbReference>
<keyword evidence="3" id="KW-1185">Reference proteome</keyword>
<evidence type="ECO:0000313" key="3">
    <source>
        <dbReference type="Proteomes" id="UP001147760"/>
    </source>
</evidence>
<proteinExistence type="predicted"/>
<dbReference type="AlphaFoldDB" id="A0A9W9WYC0"/>
<reference evidence="2" key="1">
    <citation type="submission" date="2022-12" db="EMBL/GenBank/DDBJ databases">
        <authorList>
            <person name="Petersen C."/>
        </authorList>
    </citation>
    <scope>NUCLEOTIDE SEQUENCE</scope>
    <source>
        <strain evidence="2">IBT 17660</strain>
    </source>
</reference>
<sequence>MVKFQLSLKVIDGLLPHKNVLGRATFRDANQPGQGVDGHPFISPRQSPELWGSQHEGKT</sequence>
<dbReference type="EMBL" id="JAPWDO010000003">
    <property type="protein sequence ID" value="KAJ5478827.1"/>
    <property type="molecule type" value="Genomic_DNA"/>
</dbReference>
<reference evidence="2" key="2">
    <citation type="journal article" date="2023" name="IMA Fungus">
        <title>Comparative genomic study of the Penicillium genus elucidates a diverse pangenome and 15 lateral gene transfer events.</title>
        <authorList>
            <person name="Petersen C."/>
            <person name="Sorensen T."/>
            <person name="Nielsen M.R."/>
            <person name="Sondergaard T.E."/>
            <person name="Sorensen J.L."/>
            <person name="Fitzpatrick D.A."/>
            <person name="Frisvad J.C."/>
            <person name="Nielsen K.L."/>
        </authorList>
    </citation>
    <scope>NUCLEOTIDE SEQUENCE</scope>
    <source>
        <strain evidence="2">IBT 17660</strain>
    </source>
</reference>
<feature type="region of interest" description="Disordered" evidence="1">
    <location>
        <begin position="27"/>
        <end position="59"/>
    </location>
</feature>
<evidence type="ECO:0000313" key="2">
    <source>
        <dbReference type="EMBL" id="KAJ5478827.1"/>
    </source>
</evidence>
<name>A0A9W9WYC0_9EURO</name>
<gene>
    <name evidence="2" type="ORF">N7530_004336</name>
</gene>
<accession>A0A9W9WYC0</accession>
<organism evidence="2 3">
    <name type="scientific">Penicillium desertorum</name>
    <dbReference type="NCBI Taxonomy" id="1303715"/>
    <lineage>
        <taxon>Eukaryota</taxon>
        <taxon>Fungi</taxon>
        <taxon>Dikarya</taxon>
        <taxon>Ascomycota</taxon>
        <taxon>Pezizomycotina</taxon>
        <taxon>Eurotiomycetes</taxon>
        <taxon>Eurotiomycetidae</taxon>
        <taxon>Eurotiales</taxon>
        <taxon>Aspergillaceae</taxon>
        <taxon>Penicillium</taxon>
    </lineage>
</organism>
<evidence type="ECO:0000256" key="1">
    <source>
        <dbReference type="SAM" id="MobiDB-lite"/>
    </source>
</evidence>
<comment type="caution">
    <text evidence="2">The sequence shown here is derived from an EMBL/GenBank/DDBJ whole genome shotgun (WGS) entry which is preliminary data.</text>
</comment>
<protein>
    <submittedName>
        <fullName evidence="2">Uncharacterized protein</fullName>
    </submittedName>
</protein>